<evidence type="ECO:0000259" key="1">
    <source>
        <dbReference type="Pfam" id="PF01609"/>
    </source>
</evidence>
<name>A0A918MRG0_9ACTN</name>
<reference evidence="2" key="1">
    <citation type="journal article" date="2014" name="Int. J. Syst. Evol. Microbiol.">
        <title>Complete genome sequence of Corynebacterium casei LMG S-19264T (=DSM 44701T), isolated from a smear-ripened cheese.</title>
        <authorList>
            <consortium name="US DOE Joint Genome Institute (JGI-PGF)"/>
            <person name="Walter F."/>
            <person name="Albersmeier A."/>
            <person name="Kalinowski J."/>
            <person name="Ruckert C."/>
        </authorList>
    </citation>
    <scope>NUCLEOTIDE SEQUENCE</scope>
    <source>
        <strain evidence="2">JCM 4490</strain>
    </source>
</reference>
<evidence type="ECO:0000313" key="2">
    <source>
        <dbReference type="EMBL" id="GGW58644.1"/>
    </source>
</evidence>
<dbReference type="GO" id="GO:0003677">
    <property type="term" value="F:DNA binding"/>
    <property type="evidence" value="ECO:0007669"/>
    <property type="project" value="InterPro"/>
</dbReference>
<dbReference type="InterPro" id="IPR002559">
    <property type="entry name" value="Transposase_11"/>
</dbReference>
<gene>
    <name evidence="2" type="ORF">GCM10010503_39670</name>
</gene>
<accession>A0A918MRG0</accession>
<keyword evidence="3" id="KW-1185">Reference proteome</keyword>
<comment type="caution">
    <text evidence="2">The sequence shown here is derived from an EMBL/GenBank/DDBJ whole genome shotgun (WGS) entry which is preliminary data.</text>
</comment>
<dbReference type="Proteomes" id="UP000620224">
    <property type="component" value="Unassembled WGS sequence"/>
</dbReference>
<feature type="domain" description="Transposase IS4-like" evidence="1">
    <location>
        <begin position="41"/>
        <end position="108"/>
    </location>
</feature>
<dbReference type="Pfam" id="PF01609">
    <property type="entry name" value="DDE_Tnp_1"/>
    <property type="match status" value="1"/>
</dbReference>
<dbReference type="PANTHER" id="PTHR30007">
    <property type="entry name" value="PHP DOMAIN PROTEIN"/>
    <property type="match status" value="1"/>
</dbReference>
<sequence length="121" mass="13736">MKLGGAGSGALNGEAEWKAKFTELAAALDTFVPEPIRYDHNIYRDHGRERGYGPAIARRGTRHGTGLGTYRWGIGRSFAWLHGFRRLRIRWESRADIQEAFLKLACCLITHRQLSSLRQPL</sequence>
<evidence type="ECO:0000313" key="3">
    <source>
        <dbReference type="Proteomes" id="UP000620224"/>
    </source>
</evidence>
<dbReference type="AlphaFoldDB" id="A0A918MRG0"/>
<organism evidence="2 3">
    <name type="scientific">Streptomyces lucensis JCM 4490</name>
    <dbReference type="NCBI Taxonomy" id="1306176"/>
    <lineage>
        <taxon>Bacteria</taxon>
        <taxon>Bacillati</taxon>
        <taxon>Actinomycetota</taxon>
        <taxon>Actinomycetes</taxon>
        <taxon>Kitasatosporales</taxon>
        <taxon>Streptomycetaceae</taxon>
        <taxon>Streptomyces</taxon>
    </lineage>
</organism>
<dbReference type="PANTHER" id="PTHR30007:SF1">
    <property type="entry name" value="BLR1914 PROTEIN"/>
    <property type="match status" value="1"/>
</dbReference>
<dbReference type="GO" id="GO:0004803">
    <property type="term" value="F:transposase activity"/>
    <property type="evidence" value="ECO:0007669"/>
    <property type="project" value="InterPro"/>
</dbReference>
<dbReference type="EMBL" id="BMUE01000008">
    <property type="protein sequence ID" value="GGW58644.1"/>
    <property type="molecule type" value="Genomic_DNA"/>
</dbReference>
<protein>
    <recommendedName>
        <fullName evidence="1">Transposase IS4-like domain-containing protein</fullName>
    </recommendedName>
</protein>
<dbReference type="GO" id="GO:0006313">
    <property type="term" value="P:DNA transposition"/>
    <property type="evidence" value="ECO:0007669"/>
    <property type="project" value="InterPro"/>
</dbReference>
<reference evidence="2" key="2">
    <citation type="submission" date="2020-09" db="EMBL/GenBank/DDBJ databases">
        <authorList>
            <person name="Sun Q."/>
            <person name="Ohkuma M."/>
        </authorList>
    </citation>
    <scope>NUCLEOTIDE SEQUENCE</scope>
    <source>
        <strain evidence="2">JCM 4490</strain>
    </source>
</reference>
<proteinExistence type="predicted"/>